<evidence type="ECO:0000313" key="4">
    <source>
        <dbReference type="Proteomes" id="UP000198619"/>
    </source>
</evidence>
<feature type="transmembrane region" description="Helical" evidence="2">
    <location>
        <begin position="52"/>
        <end position="72"/>
    </location>
</feature>
<dbReference type="AlphaFoldDB" id="A0A1I0WKH5"/>
<keyword evidence="2" id="KW-0472">Membrane</keyword>
<keyword evidence="3" id="KW-0131">Cell cycle</keyword>
<keyword evidence="2" id="KW-1133">Transmembrane helix</keyword>
<keyword evidence="2" id="KW-0812">Transmembrane</keyword>
<sequence length="161" mass="18894">MIINEKSINGSTVSVPNEEQDRKISKEYRELKRVKKERNKRNKERQWQVKKGTLKVIALLFICGFSVVYSYGNTFTKQKTLLDLKKEVRKVNEANDNLKVELLKFSNFEYVKSSAEQKLGMVAPDRKNALSLDLNKDNFQEDEKIEAKDNSMLNFFKDLFF</sequence>
<dbReference type="GO" id="GO:0051301">
    <property type="term" value="P:cell division"/>
    <property type="evidence" value="ECO:0007669"/>
    <property type="project" value="UniProtKB-KW"/>
</dbReference>
<dbReference type="OrthoDB" id="1930571at2"/>
<name>A0A1I0WKH5_9CLOT</name>
<dbReference type="Proteomes" id="UP000198619">
    <property type="component" value="Unassembled WGS sequence"/>
</dbReference>
<evidence type="ECO:0000313" key="3">
    <source>
        <dbReference type="EMBL" id="SFA88446.1"/>
    </source>
</evidence>
<accession>A0A1I0WKH5</accession>
<keyword evidence="3" id="KW-0132">Cell division</keyword>
<reference evidence="3 4" key="1">
    <citation type="submission" date="2016-10" db="EMBL/GenBank/DDBJ databases">
        <authorList>
            <person name="de Groot N.N."/>
        </authorList>
    </citation>
    <scope>NUCLEOTIDE SEQUENCE [LARGE SCALE GENOMIC DNA]</scope>
    <source>
        <strain evidence="3 4">DSM 12271</strain>
    </source>
</reference>
<protein>
    <submittedName>
        <fullName evidence="3">Cell division protein FtsL</fullName>
    </submittedName>
</protein>
<dbReference type="EMBL" id="FOKI01000005">
    <property type="protein sequence ID" value="SFA88446.1"/>
    <property type="molecule type" value="Genomic_DNA"/>
</dbReference>
<keyword evidence="4" id="KW-1185">Reference proteome</keyword>
<organism evidence="3 4">
    <name type="scientific">Clostridium frigidicarnis</name>
    <dbReference type="NCBI Taxonomy" id="84698"/>
    <lineage>
        <taxon>Bacteria</taxon>
        <taxon>Bacillati</taxon>
        <taxon>Bacillota</taxon>
        <taxon>Clostridia</taxon>
        <taxon>Eubacteriales</taxon>
        <taxon>Clostridiaceae</taxon>
        <taxon>Clostridium</taxon>
    </lineage>
</organism>
<proteinExistence type="predicted"/>
<gene>
    <name evidence="3" type="ORF">SAMN04488528_1005119</name>
</gene>
<dbReference type="STRING" id="84698.SAMN04488528_1005119"/>
<evidence type="ECO:0000256" key="1">
    <source>
        <dbReference type="SAM" id="MobiDB-lite"/>
    </source>
</evidence>
<dbReference type="RefSeq" id="WP_090039224.1">
    <property type="nucleotide sequence ID" value="NZ_FOKI01000005.1"/>
</dbReference>
<feature type="region of interest" description="Disordered" evidence="1">
    <location>
        <begin position="1"/>
        <end position="20"/>
    </location>
</feature>
<evidence type="ECO:0000256" key="2">
    <source>
        <dbReference type="SAM" id="Phobius"/>
    </source>
</evidence>
<feature type="compositionally biased region" description="Polar residues" evidence="1">
    <location>
        <begin position="1"/>
        <end position="17"/>
    </location>
</feature>